<sequence>MKYLGFNQIENLDLPKIFILESILSHPNCTLQTLNLSKNFEAITYGVFTLMMALHQNSSLQRLDLDGIVTTKETFWSIERCLKNNQGLKYIHIEGANKQGINAEKIESMMSKACSENKKGQFQKLVWNKECTYKWYH</sequence>
<organism evidence="1 2">
    <name type="scientific">Halteria grandinella</name>
    <dbReference type="NCBI Taxonomy" id="5974"/>
    <lineage>
        <taxon>Eukaryota</taxon>
        <taxon>Sar</taxon>
        <taxon>Alveolata</taxon>
        <taxon>Ciliophora</taxon>
        <taxon>Intramacronucleata</taxon>
        <taxon>Spirotrichea</taxon>
        <taxon>Stichotrichia</taxon>
        <taxon>Sporadotrichida</taxon>
        <taxon>Halteriidae</taxon>
        <taxon>Halteria</taxon>
    </lineage>
</organism>
<gene>
    <name evidence="1" type="ORF">FGO68_gene12800</name>
</gene>
<dbReference type="Proteomes" id="UP000785679">
    <property type="component" value="Unassembled WGS sequence"/>
</dbReference>
<dbReference type="OrthoDB" id="120976at2759"/>
<dbReference type="SUPFAM" id="SSF52047">
    <property type="entry name" value="RNI-like"/>
    <property type="match status" value="1"/>
</dbReference>
<protein>
    <submittedName>
        <fullName evidence="1">Uncharacterized protein</fullName>
    </submittedName>
</protein>
<dbReference type="InterPro" id="IPR032675">
    <property type="entry name" value="LRR_dom_sf"/>
</dbReference>
<reference evidence="1" key="1">
    <citation type="submission" date="2019-06" db="EMBL/GenBank/DDBJ databases">
        <authorList>
            <person name="Zheng W."/>
        </authorList>
    </citation>
    <scope>NUCLEOTIDE SEQUENCE</scope>
    <source>
        <strain evidence="1">QDHG01</strain>
    </source>
</reference>
<name>A0A8J8P013_HALGN</name>
<proteinExistence type="predicted"/>
<dbReference type="Gene3D" id="3.80.10.10">
    <property type="entry name" value="Ribonuclease Inhibitor"/>
    <property type="match status" value="1"/>
</dbReference>
<evidence type="ECO:0000313" key="1">
    <source>
        <dbReference type="EMBL" id="TNV84886.1"/>
    </source>
</evidence>
<keyword evidence="2" id="KW-1185">Reference proteome</keyword>
<dbReference type="EMBL" id="RRYP01002333">
    <property type="protein sequence ID" value="TNV84886.1"/>
    <property type="molecule type" value="Genomic_DNA"/>
</dbReference>
<accession>A0A8J8P013</accession>
<evidence type="ECO:0000313" key="2">
    <source>
        <dbReference type="Proteomes" id="UP000785679"/>
    </source>
</evidence>
<dbReference type="AlphaFoldDB" id="A0A8J8P013"/>
<comment type="caution">
    <text evidence="1">The sequence shown here is derived from an EMBL/GenBank/DDBJ whole genome shotgun (WGS) entry which is preliminary data.</text>
</comment>